<feature type="region of interest" description="Disordered" evidence="1">
    <location>
        <begin position="131"/>
        <end position="203"/>
    </location>
</feature>
<keyword evidence="3" id="KW-1185">Reference proteome</keyword>
<organism evidence="2 3">
    <name type="scientific">Mycena albidolilacea</name>
    <dbReference type="NCBI Taxonomy" id="1033008"/>
    <lineage>
        <taxon>Eukaryota</taxon>
        <taxon>Fungi</taxon>
        <taxon>Dikarya</taxon>
        <taxon>Basidiomycota</taxon>
        <taxon>Agaricomycotina</taxon>
        <taxon>Agaricomycetes</taxon>
        <taxon>Agaricomycetidae</taxon>
        <taxon>Agaricales</taxon>
        <taxon>Marasmiineae</taxon>
        <taxon>Mycenaceae</taxon>
        <taxon>Mycena</taxon>
    </lineage>
</organism>
<protein>
    <submittedName>
        <fullName evidence="2">Uncharacterized protein</fullName>
    </submittedName>
</protein>
<feature type="compositionally biased region" description="Polar residues" evidence="1">
    <location>
        <begin position="217"/>
        <end position="227"/>
    </location>
</feature>
<dbReference type="AlphaFoldDB" id="A0AAD6YZS4"/>
<feature type="compositionally biased region" description="Basic and acidic residues" evidence="1">
    <location>
        <begin position="7"/>
        <end position="17"/>
    </location>
</feature>
<dbReference type="EMBL" id="JARIHO010000126">
    <property type="protein sequence ID" value="KAJ7301816.1"/>
    <property type="molecule type" value="Genomic_DNA"/>
</dbReference>
<evidence type="ECO:0000313" key="2">
    <source>
        <dbReference type="EMBL" id="KAJ7301816.1"/>
    </source>
</evidence>
<feature type="compositionally biased region" description="Basic and acidic residues" evidence="1">
    <location>
        <begin position="370"/>
        <end position="384"/>
    </location>
</feature>
<comment type="caution">
    <text evidence="2">The sequence shown here is derived from an EMBL/GenBank/DDBJ whole genome shotgun (WGS) entry which is preliminary data.</text>
</comment>
<evidence type="ECO:0000256" key="1">
    <source>
        <dbReference type="SAM" id="MobiDB-lite"/>
    </source>
</evidence>
<sequence>MSIAKGVEQDPRLEGARAGRSRAPGRRARDAQGGGRARDLETSPHLTHPLIGARMLLEPLRRRQTPGSQQLAPLSSHGASLHPSADVGHLDPLVSNISTWFPSSSPSVPPLPGRLTRLDIRLGDANACRARDPAAYQTKHPRSEFSLPSTPPTPRLPQPETGAGTSATRPAVNEGSDSKTPIANHPRIAENYNGRNTHHPREPRFIDSCAHHPTRVRFSSSAQTSPREFTPNRSAASARSTLRRVKMESSPQNPPPYPGQPRVLQRAESRARGQARHEDPTKTIRPIGSSRIDPACTSLFPVQHGRGHRPNSTQLITTRHDTLVGCIFTIVRVAPSSPSASPWTGTRTSSSTTCPLPIREIKINEGQGQYKDKDEQHHTSERQTARQKTRYGWQKSGPYTLPSATHEK</sequence>
<feature type="region of interest" description="Disordered" evidence="1">
    <location>
        <begin position="1"/>
        <end position="83"/>
    </location>
</feature>
<feature type="compositionally biased region" description="Polar residues" evidence="1">
    <location>
        <begin position="343"/>
        <end position="354"/>
    </location>
</feature>
<gene>
    <name evidence="2" type="ORF">DFH08DRAFT_827199</name>
</gene>
<reference evidence="2" key="1">
    <citation type="submission" date="2023-03" db="EMBL/GenBank/DDBJ databases">
        <title>Massive genome expansion in bonnet fungi (Mycena s.s.) driven by repeated elements and novel gene families across ecological guilds.</title>
        <authorList>
            <consortium name="Lawrence Berkeley National Laboratory"/>
            <person name="Harder C.B."/>
            <person name="Miyauchi S."/>
            <person name="Viragh M."/>
            <person name="Kuo A."/>
            <person name="Thoen E."/>
            <person name="Andreopoulos B."/>
            <person name="Lu D."/>
            <person name="Skrede I."/>
            <person name="Drula E."/>
            <person name="Henrissat B."/>
            <person name="Morin E."/>
            <person name="Kohler A."/>
            <person name="Barry K."/>
            <person name="LaButti K."/>
            <person name="Morin E."/>
            <person name="Salamov A."/>
            <person name="Lipzen A."/>
            <person name="Mereny Z."/>
            <person name="Hegedus B."/>
            <person name="Baldrian P."/>
            <person name="Stursova M."/>
            <person name="Weitz H."/>
            <person name="Taylor A."/>
            <person name="Grigoriev I.V."/>
            <person name="Nagy L.G."/>
            <person name="Martin F."/>
            <person name="Kauserud H."/>
        </authorList>
    </citation>
    <scope>NUCLEOTIDE SEQUENCE</scope>
    <source>
        <strain evidence="2">CBHHK002</strain>
    </source>
</reference>
<feature type="region of interest" description="Disordered" evidence="1">
    <location>
        <begin position="337"/>
        <end position="408"/>
    </location>
</feature>
<name>A0AAD6YZS4_9AGAR</name>
<feature type="compositionally biased region" description="Basic and acidic residues" evidence="1">
    <location>
        <begin position="265"/>
        <end position="282"/>
    </location>
</feature>
<accession>A0AAD6YZS4</accession>
<dbReference type="Proteomes" id="UP001218218">
    <property type="component" value="Unassembled WGS sequence"/>
</dbReference>
<feature type="region of interest" description="Disordered" evidence="1">
    <location>
        <begin position="217"/>
        <end position="292"/>
    </location>
</feature>
<evidence type="ECO:0000313" key="3">
    <source>
        <dbReference type="Proteomes" id="UP001218218"/>
    </source>
</evidence>
<proteinExistence type="predicted"/>